<dbReference type="InterPro" id="IPR008160">
    <property type="entry name" value="Collagen"/>
</dbReference>
<dbReference type="OrthoDB" id="5865530at2759"/>
<feature type="transmembrane region" description="Helical" evidence="3">
    <location>
        <begin position="503"/>
        <end position="522"/>
    </location>
</feature>
<feature type="compositionally biased region" description="Pro residues" evidence="2">
    <location>
        <begin position="240"/>
        <end position="250"/>
    </location>
</feature>
<keyword evidence="1" id="KW-0677">Repeat</keyword>
<reference evidence="7" key="1">
    <citation type="submission" date="2016-11" db="UniProtKB">
        <authorList>
            <consortium name="WormBaseParasite"/>
        </authorList>
    </citation>
    <scope>IDENTIFICATION</scope>
</reference>
<sequence length="548" mass="56266">MSSAEKGPSVVLLTTAFILSATIGVLAILSAELNREMRSLRVELDKSASEFMASTNDIWDNVQRFKRENRIKTKRGAGFQHFPPVYRQPPPTASYRIGGPIFKTHLVLGSGAAVPASYYQPQYQYPAYQPAGYVYQQVVHTGFQQPVYQTPVSYQVPQGYQTHQTRPGYVVNQGGRPNPPLGSIPRTATTGGYTKPTARKSGGDYIGGSQSGAGAALGAGAGDSGDDGAGPGCNCGPSPTTCPPGPPGPPGERGEPGEPGEPGGAGEPGPPGEELHFKKIDPPCLKCPMGPPGPQGPRGEQGEDGEDGVDGNDGFPGHDGIPGQPGLPGDVGLVGPPGETGRPGHPGADGERYLTVPGLSGPPGPAGPAGPPGDIGPPGRPGGPGQVGEPGAAGPPGRDGLPGFPGTPGEAGKDGFERGYCPCPPRVLGSLPNDKSRVWNSVAAEKPPTPGQVRLPVIAVRQGTTAGGGWNGGLSHLGSATVNVESQGLNLSTEAAGRAMRPLLLLLLLLALVQPATAWFWTKWFTTTKTSSTVVRRASSAHHYGRRG</sequence>
<keyword evidence="6" id="KW-1185">Reference proteome</keyword>
<evidence type="ECO:0000313" key="7">
    <source>
        <dbReference type="WBParaSite" id="BXY_0064800.1"/>
    </source>
</evidence>
<dbReference type="WBParaSite" id="BXY_0064800.1">
    <property type="protein sequence ID" value="BXY_0064800.1"/>
    <property type="gene ID" value="BXY_0064800"/>
</dbReference>
<proteinExistence type="predicted"/>
<feature type="transmembrane region" description="Helical" evidence="3">
    <location>
        <begin position="12"/>
        <end position="31"/>
    </location>
</feature>
<feature type="compositionally biased region" description="Low complexity" evidence="2">
    <location>
        <begin position="389"/>
        <end position="402"/>
    </location>
</feature>
<dbReference type="Proteomes" id="UP000095284">
    <property type="component" value="Unplaced"/>
</dbReference>
<organism evidence="5 7">
    <name type="scientific">Bursaphelenchus xylophilus</name>
    <name type="common">Pinewood nematode worm</name>
    <name type="synonym">Aphelenchoides xylophilus</name>
    <dbReference type="NCBI Taxonomy" id="6326"/>
    <lineage>
        <taxon>Eukaryota</taxon>
        <taxon>Metazoa</taxon>
        <taxon>Ecdysozoa</taxon>
        <taxon>Nematoda</taxon>
        <taxon>Chromadorea</taxon>
        <taxon>Rhabditida</taxon>
        <taxon>Tylenchina</taxon>
        <taxon>Tylenchomorpha</taxon>
        <taxon>Aphelenchoidea</taxon>
        <taxon>Aphelenchoididae</taxon>
        <taxon>Bursaphelenchus</taxon>
    </lineage>
</organism>
<evidence type="ECO:0000256" key="2">
    <source>
        <dbReference type="SAM" id="MobiDB-lite"/>
    </source>
</evidence>
<evidence type="ECO:0000313" key="6">
    <source>
        <dbReference type="Proteomes" id="UP000659654"/>
    </source>
</evidence>
<keyword evidence="3" id="KW-0812">Transmembrane</keyword>
<dbReference type="SMR" id="A0A1I7RIW6"/>
<evidence type="ECO:0000313" key="5">
    <source>
        <dbReference type="Proteomes" id="UP000095284"/>
    </source>
</evidence>
<feature type="compositionally biased region" description="Low complexity" evidence="2">
    <location>
        <begin position="322"/>
        <end position="337"/>
    </location>
</feature>
<evidence type="ECO:0000256" key="3">
    <source>
        <dbReference type="SAM" id="Phobius"/>
    </source>
</evidence>
<protein>
    <submittedName>
        <fullName evidence="4">(pine wood nematode) hypothetical protein</fullName>
    </submittedName>
</protein>
<reference evidence="4" key="2">
    <citation type="submission" date="2020-09" db="EMBL/GenBank/DDBJ databases">
        <authorList>
            <person name="Kikuchi T."/>
        </authorList>
    </citation>
    <scope>NUCLEOTIDE SEQUENCE</scope>
    <source>
        <strain evidence="4">Ka4C1</strain>
    </source>
</reference>
<feature type="region of interest" description="Disordered" evidence="2">
    <location>
        <begin position="172"/>
        <end position="206"/>
    </location>
</feature>
<evidence type="ECO:0000313" key="4">
    <source>
        <dbReference type="EMBL" id="CAD5228531.1"/>
    </source>
</evidence>
<feature type="compositionally biased region" description="Pro residues" evidence="2">
    <location>
        <begin position="360"/>
        <end position="381"/>
    </location>
</feature>
<gene>
    <name evidence="4" type="ORF">BXYJ_LOCUS10491</name>
</gene>
<dbReference type="AlphaFoldDB" id="A0A1I7RIW6"/>
<dbReference type="Pfam" id="PF01391">
    <property type="entry name" value="Collagen"/>
    <property type="match status" value="2"/>
</dbReference>
<feature type="region of interest" description="Disordered" evidence="2">
    <location>
        <begin position="240"/>
        <end position="417"/>
    </location>
</feature>
<dbReference type="EMBL" id="CAJFDI010000004">
    <property type="protein sequence ID" value="CAD5228531.1"/>
    <property type="molecule type" value="Genomic_DNA"/>
</dbReference>
<accession>A0A1I7RIW6</accession>
<evidence type="ECO:0000256" key="1">
    <source>
        <dbReference type="ARBA" id="ARBA00022737"/>
    </source>
</evidence>
<dbReference type="Proteomes" id="UP000659654">
    <property type="component" value="Unassembled WGS sequence"/>
</dbReference>
<dbReference type="EMBL" id="CAJFCV020000004">
    <property type="protein sequence ID" value="CAG9119140.1"/>
    <property type="molecule type" value="Genomic_DNA"/>
</dbReference>
<keyword evidence="3" id="KW-1133">Transmembrane helix</keyword>
<keyword evidence="3" id="KW-0472">Membrane</keyword>
<dbReference type="Proteomes" id="UP000582659">
    <property type="component" value="Unassembled WGS sequence"/>
</dbReference>
<name>A0A1I7RIW6_BURXY</name>
<dbReference type="eggNOG" id="KOG3544">
    <property type="taxonomic scope" value="Eukaryota"/>
</dbReference>
<dbReference type="PANTHER" id="PTHR24637">
    <property type="entry name" value="COLLAGEN"/>
    <property type="match status" value="1"/>
</dbReference>